<feature type="transmembrane region" description="Helical" evidence="1">
    <location>
        <begin position="229"/>
        <end position="258"/>
    </location>
</feature>
<evidence type="ECO:0000313" key="3">
    <source>
        <dbReference type="Proteomes" id="UP000007879"/>
    </source>
</evidence>
<accession>A0A1X7V548</accession>
<dbReference type="EnsemblMetazoa" id="XM_019995254.1">
    <property type="protein sequence ID" value="XP_019850813.1"/>
    <property type="gene ID" value="LOC109581276"/>
</dbReference>
<evidence type="ECO:0000313" key="2">
    <source>
        <dbReference type="EnsemblMetazoa" id="Aqu2.1.34637_001"/>
    </source>
</evidence>
<reference evidence="3" key="1">
    <citation type="journal article" date="2010" name="Nature">
        <title>The Amphimedon queenslandica genome and the evolution of animal complexity.</title>
        <authorList>
            <person name="Srivastava M."/>
            <person name="Simakov O."/>
            <person name="Chapman J."/>
            <person name="Fahey B."/>
            <person name="Gauthier M.E."/>
            <person name="Mitros T."/>
            <person name="Richards G.S."/>
            <person name="Conaco C."/>
            <person name="Dacre M."/>
            <person name="Hellsten U."/>
            <person name="Larroux C."/>
            <person name="Putnam N.H."/>
            <person name="Stanke M."/>
            <person name="Adamska M."/>
            <person name="Darling A."/>
            <person name="Degnan S.M."/>
            <person name="Oakley T.H."/>
            <person name="Plachetzki D.C."/>
            <person name="Zhai Y."/>
            <person name="Adamski M."/>
            <person name="Calcino A."/>
            <person name="Cummins S.F."/>
            <person name="Goodstein D.M."/>
            <person name="Harris C."/>
            <person name="Jackson D.J."/>
            <person name="Leys S.P."/>
            <person name="Shu S."/>
            <person name="Woodcroft B.J."/>
            <person name="Vervoort M."/>
            <person name="Kosik K.S."/>
            <person name="Manning G."/>
            <person name="Degnan B.M."/>
            <person name="Rokhsar D.S."/>
        </authorList>
    </citation>
    <scope>NUCLEOTIDE SEQUENCE [LARGE SCALE GENOMIC DNA]</scope>
</reference>
<protein>
    <submittedName>
        <fullName evidence="2">Uncharacterized protein</fullName>
    </submittedName>
</protein>
<sequence length="303" mass="33688">MAGGPGRILGYYNLVAYYIFVIPLAILLVVSIVYNILVGFSVKWMFANAWIKEGYTRDKPPQKESSFWDELFFINAKIANYLLGGSAVLDKSKNGYYKLLIHDYDVYMPLAAVLVQVSELAVMIVCLALFFDRLVLQVSSECMAGVDCFYFNETNSSALPVDCDSQDFNETLKLTCFRIAFSPIAAAVSTGGFLKVVPQVTFSLLTFQYIKWLNLVKKKLKLKIKHGSIIVHVVTAGAVCACFIAVGLAALLIVIYRLLAAPSANPILEIGLYFTFLMYFAMAAFLWCIIPLQYTASVGQEKD</sequence>
<feature type="transmembrane region" description="Helical" evidence="1">
    <location>
        <begin position="15"/>
        <end position="46"/>
    </location>
</feature>
<organism evidence="2">
    <name type="scientific">Amphimedon queenslandica</name>
    <name type="common">Sponge</name>
    <dbReference type="NCBI Taxonomy" id="400682"/>
    <lineage>
        <taxon>Eukaryota</taxon>
        <taxon>Metazoa</taxon>
        <taxon>Porifera</taxon>
        <taxon>Demospongiae</taxon>
        <taxon>Heteroscleromorpha</taxon>
        <taxon>Haplosclerida</taxon>
        <taxon>Niphatidae</taxon>
        <taxon>Amphimedon</taxon>
    </lineage>
</organism>
<reference evidence="2" key="2">
    <citation type="submission" date="2017-05" db="UniProtKB">
        <authorList>
            <consortium name="EnsemblMetazoa"/>
        </authorList>
    </citation>
    <scope>IDENTIFICATION</scope>
</reference>
<keyword evidence="1" id="KW-0812">Transmembrane</keyword>
<feature type="transmembrane region" description="Helical" evidence="1">
    <location>
        <begin position="270"/>
        <end position="292"/>
    </location>
</feature>
<feature type="transmembrane region" description="Helical" evidence="1">
    <location>
        <begin position="67"/>
        <end position="89"/>
    </location>
</feature>
<proteinExistence type="predicted"/>
<dbReference type="KEGG" id="aqu:109581276"/>
<keyword evidence="1" id="KW-1133">Transmembrane helix</keyword>
<gene>
    <name evidence="2" type="primary">109581276</name>
</gene>
<dbReference type="EnsemblMetazoa" id="Aqu2.1.34637_001">
    <property type="protein sequence ID" value="Aqu2.1.34637_001"/>
    <property type="gene ID" value="Aqu2.1.34637"/>
</dbReference>
<keyword evidence="1" id="KW-0472">Membrane</keyword>
<dbReference type="InParanoid" id="A0A1X7V548"/>
<keyword evidence="3" id="KW-1185">Reference proteome</keyword>
<dbReference type="AlphaFoldDB" id="A0A1X7V548"/>
<name>A0A1X7V548_AMPQE</name>
<dbReference type="Proteomes" id="UP000007879">
    <property type="component" value="Unassembled WGS sequence"/>
</dbReference>
<evidence type="ECO:0000256" key="1">
    <source>
        <dbReference type="SAM" id="Phobius"/>
    </source>
</evidence>
<feature type="transmembrane region" description="Helical" evidence="1">
    <location>
        <begin position="109"/>
        <end position="131"/>
    </location>
</feature>